<organism evidence="1 2">
    <name type="scientific">Beauveria bassiana</name>
    <name type="common">White muscardine disease fungus</name>
    <name type="synonym">Tritirachium shiotae</name>
    <dbReference type="NCBI Taxonomy" id="176275"/>
    <lineage>
        <taxon>Eukaryota</taxon>
        <taxon>Fungi</taxon>
        <taxon>Dikarya</taxon>
        <taxon>Ascomycota</taxon>
        <taxon>Pezizomycotina</taxon>
        <taxon>Sordariomycetes</taxon>
        <taxon>Hypocreomycetidae</taxon>
        <taxon>Hypocreales</taxon>
        <taxon>Cordycipitaceae</taxon>
        <taxon>Beauveria</taxon>
    </lineage>
</organism>
<dbReference type="Proteomes" id="UP000235728">
    <property type="component" value="Unassembled WGS sequence"/>
</dbReference>
<dbReference type="EMBL" id="MRVG01000001">
    <property type="protein sequence ID" value="PMB73313.1"/>
    <property type="molecule type" value="Genomic_DNA"/>
</dbReference>
<evidence type="ECO:0000313" key="2">
    <source>
        <dbReference type="Proteomes" id="UP000235728"/>
    </source>
</evidence>
<name>A0A2N6P1B4_BEABA</name>
<evidence type="ECO:0000313" key="1">
    <source>
        <dbReference type="EMBL" id="PMB73313.1"/>
    </source>
</evidence>
<reference evidence="1 2" key="1">
    <citation type="journal article" date="2016" name="Appl. Microbiol. Biotechnol.">
        <title>Characterization of T-DNA insertion mutants with decreased virulence in the entomopathogenic fungus Beauveria bassiana JEF-007.</title>
        <authorList>
            <person name="Kim S."/>
            <person name="Lee S.J."/>
            <person name="Nai Y.S."/>
            <person name="Yu J.S."/>
            <person name="Lee M.R."/>
            <person name="Yang Y.T."/>
            <person name="Kim J.S."/>
        </authorList>
    </citation>
    <scope>NUCLEOTIDE SEQUENCE [LARGE SCALE GENOMIC DNA]</scope>
    <source>
        <strain evidence="1 2">JEF-007</strain>
    </source>
</reference>
<gene>
    <name evidence="1" type="ORF">BM221_000734</name>
</gene>
<comment type="caution">
    <text evidence="1">The sequence shown here is derived from an EMBL/GenBank/DDBJ whole genome shotgun (WGS) entry which is preliminary data.</text>
</comment>
<accession>A0A2N6P1B4</accession>
<protein>
    <submittedName>
        <fullName evidence="1">Uncharacterized protein</fullName>
    </submittedName>
</protein>
<sequence length="71" mass="7897">MSSNSSLDDDYIVRFELPQGIGATEDVERYALGIWATPLIKGATELCTNSVPAASLPFGWHEMRLQRNGWL</sequence>
<dbReference type="AlphaFoldDB" id="A0A2N6P1B4"/>
<proteinExistence type="predicted"/>